<protein>
    <recommendedName>
        <fullName evidence="3">M23ase beta-sheet core domain-containing protein</fullName>
    </recommendedName>
</protein>
<proteinExistence type="predicted"/>
<keyword evidence="1" id="KW-0732">Signal</keyword>
<keyword evidence="5" id="KW-1185">Reference proteome</keyword>
<feature type="domain" description="M23ase beta-sheet core" evidence="3">
    <location>
        <begin position="432"/>
        <end position="520"/>
    </location>
</feature>
<dbReference type="InterPro" id="IPR011055">
    <property type="entry name" value="Dup_hybrid_motif"/>
</dbReference>
<feature type="region of interest" description="Disordered" evidence="2">
    <location>
        <begin position="1"/>
        <end position="181"/>
    </location>
</feature>
<dbReference type="PANTHER" id="PTHR21666">
    <property type="entry name" value="PEPTIDASE-RELATED"/>
    <property type="match status" value="1"/>
</dbReference>
<name>A0A433UUP0_9CYAN</name>
<feature type="compositionally biased region" description="Polar residues" evidence="2">
    <location>
        <begin position="1"/>
        <end position="29"/>
    </location>
</feature>
<dbReference type="EMBL" id="RSCL01000031">
    <property type="protein sequence ID" value="RUS97548.1"/>
    <property type="molecule type" value="Genomic_DNA"/>
</dbReference>
<dbReference type="Gene3D" id="2.70.70.10">
    <property type="entry name" value="Glucose Permease (Domain IIA)"/>
    <property type="match status" value="1"/>
</dbReference>
<feature type="compositionally biased region" description="Basic residues" evidence="2">
    <location>
        <begin position="55"/>
        <end position="67"/>
    </location>
</feature>
<dbReference type="InterPro" id="IPR050570">
    <property type="entry name" value="Cell_wall_metabolism_enzyme"/>
</dbReference>
<evidence type="ECO:0000259" key="3">
    <source>
        <dbReference type="Pfam" id="PF01551"/>
    </source>
</evidence>
<reference evidence="4" key="1">
    <citation type="submission" date="2018-12" db="EMBL/GenBank/DDBJ databases">
        <authorList>
            <person name="Will S."/>
            <person name="Neumann-Schaal M."/>
            <person name="Henke P."/>
        </authorList>
    </citation>
    <scope>NUCLEOTIDE SEQUENCE</scope>
    <source>
        <strain evidence="4">PCC 7102</strain>
    </source>
</reference>
<comment type="caution">
    <text evidence="4">The sequence shown here is derived from an EMBL/GenBank/DDBJ whole genome shotgun (WGS) entry which is preliminary data.</text>
</comment>
<dbReference type="PANTHER" id="PTHR21666:SF289">
    <property type="entry name" value="L-ALA--D-GLU ENDOPEPTIDASE"/>
    <property type="match status" value="1"/>
</dbReference>
<dbReference type="Pfam" id="PF01551">
    <property type="entry name" value="Peptidase_M23"/>
    <property type="match status" value="1"/>
</dbReference>
<organism evidence="4 5">
    <name type="scientific">Dulcicalothrix desertica PCC 7102</name>
    <dbReference type="NCBI Taxonomy" id="232991"/>
    <lineage>
        <taxon>Bacteria</taxon>
        <taxon>Bacillati</taxon>
        <taxon>Cyanobacteriota</taxon>
        <taxon>Cyanophyceae</taxon>
        <taxon>Nostocales</taxon>
        <taxon>Calotrichaceae</taxon>
        <taxon>Dulcicalothrix</taxon>
    </lineage>
</organism>
<sequence>MSSGLVLAQTESAIDNIVPTTENTQSSRESAPKVTIERSSTSSKQPSNENDFSSRRARLRDRLRRKVQAQNSNSSRVRTSQQASETIQRLRQARKTNQNESAQQIPPIRNLRPKIAESPRNQAPEVRIRRSIEATSQPRESKREQNTQVPNKLPEISRNNKPVNTADTDKPVKDYNNAYIDPTDYSTGNTAKYESPDTVVLTERSSGCRAILAAGGVRADCLKTPIAASLRRGITGSKVDNDNNAQTASKPSWIRKSQNVSIASTVNVRRPTITSTTNLTTRYQASGQASWRTRIASTNQNVSNVNTVHVTRSVPRAPLSVASAAISSNKSAYHPNRFIPSPNNFAPSPMPLGGAPTQDGAALPPPVNAVNVVPRESRVAYNIPLESTLPRVPYSGSTIAYNPNGLIFPLSIPASITSIFGWRNHPITGESRFHSGTDLGAATGTPVIAAFTGQVEVADFVGGYGLTAVLNHNGAVQTLYAHMSQLFVQPGQWVQQGTVIGLVGSTGASTGPHLHFEIRQLTPEGWVATDPGIHLQYALTQLMQSIRTAQVPQNQQQQ</sequence>
<accession>A0A433UUP0</accession>
<dbReference type="CDD" id="cd12797">
    <property type="entry name" value="M23_peptidase"/>
    <property type="match status" value="1"/>
</dbReference>
<dbReference type="GO" id="GO:0004222">
    <property type="term" value="F:metalloendopeptidase activity"/>
    <property type="evidence" value="ECO:0007669"/>
    <property type="project" value="TreeGrafter"/>
</dbReference>
<dbReference type="SUPFAM" id="SSF51261">
    <property type="entry name" value="Duplicated hybrid motif"/>
    <property type="match status" value="1"/>
</dbReference>
<evidence type="ECO:0000313" key="4">
    <source>
        <dbReference type="EMBL" id="RUS97548.1"/>
    </source>
</evidence>
<evidence type="ECO:0000256" key="1">
    <source>
        <dbReference type="ARBA" id="ARBA00022729"/>
    </source>
</evidence>
<gene>
    <name evidence="4" type="ORF">DSM106972_082850</name>
</gene>
<reference evidence="4" key="2">
    <citation type="journal article" date="2019" name="Genome Biol. Evol.">
        <title>Day and night: Metabolic profiles and evolutionary relationships of six axenic non-marine cyanobacteria.</title>
        <authorList>
            <person name="Will S.E."/>
            <person name="Henke P."/>
            <person name="Boedeker C."/>
            <person name="Huang S."/>
            <person name="Brinkmann H."/>
            <person name="Rohde M."/>
            <person name="Jarek M."/>
            <person name="Friedl T."/>
            <person name="Seufert S."/>
            <person name="Schumacher M."/>
            <person name="Overmann J."/>
            <person name="Neumann-Schaal M."/>
            <person name="Petersen J."/>
        </authorList>
    </citation>
    <scope>NUCLEOTIDE SEQUENCE [LARGE SCALE GENOMIC DNA]</scope>
    <source>
        <strain evidence="4">PCC 7102</strain>
    </source>
</reference>
<feature type="compositionally biased region" description="Polar residues" evidence="2">
    <location>
        <begin position="37"/>
        <end position="51"/>
    </location>
</feature>
<evidence type="ECO:0000313" key="5">
    <source>
        <dbReference type="Proteomes" id="UP000271624"/>
    </source>
</evidence>
<dbReference type="Proteomes" id="UP000271624">
    <property type="component" value="Unassembled WGS sequence"/>
</dbReference>
<dbReference type="InterPro" id="IPR016047">
    <property type="entry name" value="M23ase_b-sheet_dom"/>
</dbReference>
<feature type="compositionally biased region" description="Polar residues" evidence="2">
    <location>
        <begin position="68"/>
        <end position="104"/>
    </location>
</feature>
<evidence type="ECO:0000256" key="2">
    <source>
        <dbReference type="SAM" id="MobiDB-lite"/>
    </source>
</evidence>
<feature type="compositionally biased region" description="Polar residues" evidence="2">
    <location>
        <begin position="157"/>
        <end position="166"/>
    </location>
</feature>
<dbReference type="AlphaFoldDB" id="A0A433UUP0"/>